<dbReference type="EMBL" id="LAZR01012207">
    <property type="protein sequence ID" value="KKM28022.1"/>
    <property type="molecule type" value="Genomic_DNA"/>
</dbReference>
<comment type="caution">
    <text evidence="1">The sequence shown here is derived from an EMBL/GenBank/DDBJ whole genome shotgun (WGS) entry which is preliminary data.</text>
</comment>
<dbReference type="InterPro" id="IPR029063">
    <property type="entry name" value="SAM-dependent_MTases_sf"/>
</dbReference>
<gene>
    <name evidence="1" type="ORF">LCGC14_1568830</name>
</gene>
<sequence length="294" mass="34000">MKESIIPHFDSISPSAKSLLLIKALTSIHFAKEAAGLIFGEERVKNSRENLSSIGFLLRLNHFETRYLSIDKALTEIGIKNILEFSSGFSFRGLHLSKDPTIFYIDTDLPQLIEDKKIIVQELSKRFCDYPTENLLMQSLNVLVEDSFARVLNRFPVETVVIVNEGLLIYLDEGQKRKLCAIIHNLLSERGGYWITADIYIKKENENSVTKDFFEEKGKKFLTDHNVEENKFESFEDAESFFKDCGFDIYRKIEVLTSEKSSIKFLKNIPESILRDIKKIKKTRETWILKPIDS</sequence>
<name>A0A0F9IKB3_9ZZZZ</name>
<reference evidence="1" key="1">
    <citation type="journal article" date="2015" name="Nature">
        <title>Complex archaea that bridge the gap between prokaryotes and eukaryotes.</title>
        <authorList>
            <person name="Spang A."/>
            <person name="Saw J.H."/>
            <person name="Jorgensen S.L."/>
            <person name="Zaremba-Niedzwiedzka K."/>
            <person name="Martijn J."/>
            <person name="Lind A.E."/>
            <person name="van Eijk R."/>
            <person name="Schleper C."/>
            <person name="Guy L."/>
            <person name="Ettema T.J."/>
        </authorList>
    </citation>
    <scope>NUCLEOTIDE SEQUENCE</scope>
</reference>
<proteinExistence type="predicted"/>
<evidence type="ECO:0000313" key="1">
    <source>
        <dbReference type="EMBL" id="KKM28022.1"/>
    </source>
</evidence>
<dbReference type="Gene3D" id="3.40.50.150">
    <property type="entry name" value="Vaccinia Virus protein VP39"/>
    <property type="match status" value="1"/>
</dbReference>
<dbReference type="AlphaFoldDB" id="A0A0F9IKB3"/>
<accession>A0A0F9IKB3</accession>
<protein>
    <submittedName>
        <fullName evidence="1">Uncharacterized protein</fullName>
    </submittedName>
</protein>
<organism evidence="1">
    <name type="scientific">marine sediment metagenome</name>
    <dbReference type="NCBI Taxonomy" id="412755"/>
    <lineage>
        <taxon>unclassified sequences</taxon>
        <taxon>metagenomes</taxon>
        <taxon>ecological metagenomes</taxon>
    </lineage>
</organism>
<dbReference type="SUPFAM" id="SSF53335">
    <property type="entry name" value="S-adenosyl-L-methionine-dependent methyltransferases"/>
    <property type="match status" value="1"/>
</dbReference>